<keyword evidence="2" id="KW-1185">Reference proteome</keyword>
<evidence type="ECO:0000313" key="2">
    <source>
        <dbReference type="Proteomes" id="UP000249218"/>
    </source>
</evidence>
<organism evidence="1 2">
    <name type="scientific">Helicoverpa armigera</name>
    <name type="common">Cotton bollworm</name>
    <name type="synonym">Heliothis armigera</name>
    <dbReference type="NCBI Taxonomy" id="29058"/>
    <lineage>
        <taxon>Eukaryota</taxon>
        <taxon>Metazoa</taxon>
        <taxon>Ecdysozoa</taxon>
        <taxon>Arthropoda</taxon>
        <taxon>Hexapoda</taxon>
        <taxon>Insecta</taxon>
        <taxon>Pterygota</taxon>
        <taxon>Neoptera</taxon>
        <taxon>Endopterygota</taxon>
        <taxon>Lepidoptera</taxon>
        <taxon>Glossata</taxon>
        <taxon>Ditrysia</taxon>
        <taxon>Noctuoidea</taxon>
        <taxon>Noctuidae</taxon>
        <taxon>Heliothinae</taxon>
        <taxon>Helicoverpa</taxon>
    </lineage>
</organism>
<dbReference type="Proteomes" id="UP000249218">
    <property type="component" value="Unassembled WGS sequence"/>
</dbReference>
<sequence>MFWSFIKSNKKGPNTLPSSMAFEGRSCSTGEEICDAFATYFQSNFLATSDLSADTPCMRNASHISPAQCISDIEINADTVLKLLKSLDLNKGAGPDNIPATFIVRSLYTLTKDLAGRYPW</sequence>
<protein>
    <recommendedName>
        <fullName evidence="3">Reverse transcriptase domain-containing protein</fullName>
    </recommendedName>
</protein>
<dbReference type="AlphaFoldDB" id="A0A2W1BT76"/>
<reference evidence="1 2" key="1">
    <citation type="journal article" date="2017" name="BMC Biol.">
        <title>Genomic innovations, transcriptional plasticity and gene loss underlying the evolution and divergence of two highly polyphagous and invasive Helicoverpa pest species.</title>
        <authorList>
            <person name="Pearce S.L."/>
            <person name="Clarke D.F."/>
            <person name="East P.D."/>
            <person name="Elfekih S."/>
            <person name="Gordon K.H."/>
            <person name="Jermiin L.S."/>
            <person name="McGaughran A."/>
            <person name="Oakeshott J.G."/>
            <person name="Papanikolaou A."/>
            <person name="Perera O.P."/>
            <person name="Rane R.V."/>
            <person name="Richards S."/>
            <person name="Tay W.T."/>
            <person name="Walsh T.K."/>
            <person name="Anderson A."/>
            <person name="Anderson C.J."/>
            <person name="Asgari S."/>
            <person name="Board P.G."/>
            <person name="Bretschneider A."/>
            <person name="Campbell P.M."/>
            <person name="Chertemps T."/>
            <person name="Christeller J.T."/>
            <person name="Coppin C.W."/>
            <person name="Downes S.J."/>
            <person name="Duan G."/>
            <person name="Farnsworth C.A."/>
            <person name="Good R.T."/>
            <person name="Han L.B."/>
            <person name="Han Y.C."/>
            <person name="Hatje K."/>
            <person name="Horne I."/>
            <person name="Huang Y.P."/>
            <person name="Hughes D.S."/>
            <person name="Jacquin-Joly E."/>
            <person name="James W."/>
            <person name="Jhangiani S."/>
            <person name="Kollmar M."/>
            <person name="Kuwar S.S."/>
            <person name="Li S."/>
            <person name="Liu N.Y."/>
            <person name="Maibeche M.T."/>
            <person name="Miller J.R."/>
            <person name="Montagne N."/>
            <person name="Perry T."/>
            <person name="Qu J."/>
            <person name="Song S.V."/>
            <person name="Sutton G.G."/>
            <person name="Vogel H."/>
            <person name="Walenz B.P."/>
            <person name="Xu W."/>
            <person name="Zhang H.J."/>
            <person name="Zou Z."/>
            <person name="Batterham P."/>
            <person name="Edwards O.R."/>
            <person name="Feyereisen R."/>
            <person name="Gibbs R.A."/>
            <person name="Heckel D.G."/>
            <person name="McGrath A."/>
            <person name="Robin C."/>
            <person name="Scherer S.E."/>
            <person name="Worley K.C."/>
            <person name="Wu Y.D."/>
        </authorList>
    </citation>
    <scope>NUCLEOTIDE SEQUENCE [LARGE SCALE GENOMIC DNA]</scope>
    <source>
        <strain evidence="1">Harm_GR_Male_#8</strain>
        <tissue evidence="1">Whole organism</tissue>
    </source>
</reference>
<evidence type="ECO:0008006" key="3">
    <source>
        <dbReference type="Google" id="ProtNLM"/>
    </source>
</evidence>
<dbReference type="EMBL" id="KZ149907">
    <property type="protein sequence ID" value="PZC78268.1"/>
    <property type="molecule type" value="Genomic_DNA"/>
</dbReference>
<evidence type="ECO:0000313" key="1">
    <source>
        <dbReference type="EMBL" id="PZC78268.1"/>
    </source>
</evidence>
<proteinExistence type="predicted"/>
<name>A0A2W1BT76_HELAM</name>
<gene>
    <name evidence="1" type="primary">HaOG202340</name>
    <name evidence="1" type="ORF">B5X24_HaOG202340</name>
</gene>
<accession>A0A2W1BT76</accession>